<accession>A0A4R2P297</accession>
<dbReference type="PANTHER" id="PTHR10443">
    <property type="entry name" value="MICROSOMAL DIPEPTIDASE"/>
    <property type="match status" value="1"/>
</dbReference>
<evidence type="ECO:0000313" key="2">
    <source>
        <dbReference type="Proteomes" id="UP000295416"/>
    </source>
</evidence>
<dbReference type="EMBL" id="SLXK01000017">
    <property type="protein sequence ID" value="TCP27815.1"/>
    <property type="molecule type" value="Genomic_DNA"/>
</dbReference>
<organism evidence="1 2">
    <name type="scientific">Scopulibacillus darangshiensis</name>
    <dbReference type="NCBI Taxonomy" id="442528"/>
    <lineage>
        <taxon>Bacteria</taxon>
        <taxon>Bacillati</taxon>
        <taxon>Bacillota</taxon>
        <taxon>Bacilli</taxon>
        <taxon>Bacillales</taxon>
        <taxon>Sporolactobacillaceae</taxon>
        <taxon>Scopulibacillus</taxon>
    </lineage>
</organism>
<proteinExistence type="predicted"/>
<dbReference type="InterPro" id="IPR032466">
    <property type="entry name" value="Metal_Hydrolase"/>
</dbReference>
<comment type="caution">
    <text evidence="1">The sequence shown here is derived from an EMBL/GenBank/DDBJ whole genome shotgun (WGS) entry which is preliminary data.</text>
</comment>
<dbReference type="RefSeq" id="WP_132746478.1">
    <property type="nucleotide sequence ID" value="NZ_SLXK01000017.1"/>
</dbReference>
<dbReference type="InterPro" id="IPR008257">
    <property type="entry name" value="Pept_M19"/>
</dbReference>
<dbReference type="AlphaFoldDB" id="A0A4R2P297"/>
<sequence length="341" mass="38472">MVYDMSVVDGLLLSNWDDTLIEKLKKGNISCVHACCGLWENARETLSNIGKWQRFFNEHHESLMQVTSGYDLYKAKKEGKIGVILGTQNTSPLEDELTLVEVFNNLGIKIMQLTYNNQNLIGSSCYEAFDNGLSRYGKLVVEEMNRVGMIVDLSHVGEKTSMDAIETSSRPVAITHANPNWFYSTKRNKSRELLQKLRDNGGVLGLCIYPHLMNGAETTLDEFCDMAAATMEFMGGSQVALGTDLTFNMSNDFLQWMRMGRWTHQVDYGAGSAENPGWPKWPGWFQDPSDFPAISEALLKRGLSEEDVSNFLGRNWERFFTIGFQQKKEMHKNEGVLSGNA</sequence>
<dbReference type="Proteomes" id="UP000295416">
    <property type="component" value="Unassembled WGS sequence"/>
</dbReference>
<dbReference type="SUPFAM" id="SSF51556">
    <property type="entry name" value="Metallo-dependent hydrolases"/>
    <property type="match status" value="1"/>
</dbReference>
<dbReference type="GO" id="GO:0070573">
    <property type="term" value="F:metallodipeptidase activity"/>
    <property type="evidence" value="ECO:0007669"/>
    <property type="project" value="InterPro"/>
</dbReference>
<dbReference type="GO" id="GO:0006508">
    <property type="term" value="P:proteolysis"/>
    <property type="evidence" value="ECO:0007669"/>
    <property type="project" value="InterPro"/>
</dbReference>
<keyword evidence="2" id="KW-1185">Reference proteome</keyword>
<evidence type="ECO:0000313" key="1">
    <source>
        <dbReference type="EMBL" id="TCP27815.1"/>
    </source>
</evidence>
<dbReference type="PANTHER" id="PTHR10443:SF12">
    <property type="entry name" value="DIPEPTIDASE"/>
    <property type="match status" value="1"/>
</dbReference>
<dbReference type="Pfam" id="PF01244">
    <property type="entry name" value="Peptidase_M19"/>
    <property type="match status" value="1"/>
</dbReference>
<protein>
    <submittedName>
        <fullName evidence="1">Microsomal dipeptidase-like Zn-dependent dipeptidase</fullName>
    </submittedName>
</protein>
<dbReference type="PROSITE" id="PS51365">
    <property type="entry name" value="RENAL_DIPEPTIDASE_2"/>
    <property type="match status" value="1"/>
</dbReference>
<dbReference type="Gene3D" id="3.20.20.140">
    <property type="entry name" value="Metal-dependent hydrolases"/>
    <property type="match status" value="1"/>
</dbReference>
<dbReference type="OrthoDB" id="9804920at2"/>
<gene>
    <name evidence="1" type="ORF">EV207_11742</name>
</gene>
<name>A0A4R2P297_9BACL</name>
<reference evidence="1 2" key="1">
    <citation type="submission" date="2019-03" db="EMBL/GenBank/DDBJ databases">
        <title>Genomic Encyclopedia of Type Strains, Phase IV (KMG-IV): sequencing the most valuable type-strain genomes for metagenomic binning, comparative biology and taxonomic classification.</title>
        <authorList>
            <person name="Goeker M."/>
        </authorList>
    </citation>
    <scope>NUCLEOTIDE SEQUENCE [LARGE SCALE GENOMIC DNA]</scope>
    <source>
        <strain evidence="1 2">DSM 19377</strain>
    </source>
</reference>